<keyword evidence="8" id="KW-1185">Reference proteome</keyword>
<dbReference type="GO" id="GO:0043111">
    <property type="term" value="P:replication fork arrest"/>
    <property type="evidence" value="ECO:0007669"/>
    <property type="project" value="TreeGrafter"/>
</dbReference>
<dbReference type="PANTHER" id="PTHR22940">
    <property type="entry name" value="TIMEOUT/TIMELESS-2"/>
    <property type="match status" value="1"/>
</dbReference>
<feature type="region of interest" description="Disordered" evidence="5">
    <location>
        <begin position="312"/>
        <end position="336"/>
    </location>
</feature>
<accession>A0A9Q5HWM1</accession>
<evidence type="ECO:0000256" key="2">
    <source>
        <dbReference type="ARBA" id="ARBA00022880"/>
    </source>
</evidence>
<dbReference type="Proteomes" id="UP000757232">
    <property type="component" value="Unassembled WGS sequence"/>
</dbReference>
<evidence type="ECO:0000259" key="6">
    <source>
        <dbReference type="Pfam" id="PF04821"/>
    </source>
</evidence>
<dbReference type="PANTHER" id="PTHR22940:SF4">
    <property type="entry name" value="PROTEIN TIMELESS HOMOLOG"/>
    <property type="match status" value="1"/>
</dbReference>
<name>A0A9Q5HWM1_SANBA</name>
<evidence type="ECO:0000256" key="4">
    <source>
        <dbReference type="ARBA" id="ARBA00023306"/>
    </source>
</evidence>
<comment type="subcellular location">
    <subcellularLocation>
        <location evidence="1">Nucleus</location>
    </subcellularLocation>
</comment>
<keyword evidence="4" id="KW-0131">Cell cycle</keyword>
<feature type="region of interest" description="Disordered" evidence="5">
    <location>
        <begin position="742"/>
        <end position="766"/>
    </location>
</feature>
<sequence>MDRDDAISVHSDDEGQTEWIDRRVILAPAINDVIAALGGYEGDTYVLGDECYGCLKDLKKFWRKDDTDDERTVARIFWAACVLPNDLVPILLATAGNGLVADKCAIACADIITAMTWPIDLAEELKELDEELDKGTDYTQLLQSHLHYKAALLRPGVIQALFGILLPCIAKDKKDRIERDVQIVNVILHLFRNLAFIKDPPPNMHGSADQAELSSLQSRLIKMYSEAHVFDLLITIASSAKDTFFNQWNTLVMEIFYLLFRGTSPSLLALDQNKVRSQTTLSQLLAAENKLKLEYARKASSRHSRFGTTISITRNPPKVGLASGDNGDSASANDPSGQKLVLHRQQALKEDPGSILDIRKKKQYKKTNKVDELGLQDNLDGDAKNTLQGLARTFIEVCFNTFLASLLKDIKSERPKITEKDHLRLLFLTRWFLEFFLTVRNSQIEQSKKDGTHISWGFDLVSEVIERSWIIWILRRMRESMESKPKLWTELQAGIECLTQLLALIDAMHSVELEDSELAEAASLLQQQLVYNGEVLDISVDALRVYKEGVQSLRYLDASIRLGYSLLRMLEKWSRERGGGELLVRKKKAKRRKGKDGADEETPEEQMEQDSDDEYAVQEMIFTFESFELKFAHEEITHTLILYLSRYDEFTSSEQMKRVVNLVHRQAVRAKAEGLFFKVSTLNLFRNILTRQSTLPKEQPYKDLVALITFILKKFFKAVKEDPMLIVEAFYPKNRNRWKQYSSWEPEPKTRGRERDADDSDKHPAEVQVKRGYSWSEQLGIAVACLIENGQQEFLDWAKEILVMVIGLRQRIIEETDGTSSETHADEMDDDAVRDAASKLRQPSNEALAKFEDYLIPYESDERADAATKNSHMKLLFRLLKLSVLDENADELEWYVPAAILPSHLQSSLNVINQFIETPLDLGGKKATQMLSKKIRRRRRRRRASSSGSEHSVSDSDEPRKRRAKKKKEERKYKSAQFIEDSDVEYGDDEAFWARERAQRDKTEKLAAEGKMASLRATGTKKRKKPRGKVVDTDTGRVSGDEEGETNDVKRRKSSPAVNDGVDGGEADGQAEAPSSDSDSDSDSDDFGIDAVLDRNTRSKAPKPNTSPKARPEPRPRLRYKEPATDVQETFDMPTPTSPPATTVASRPTSPFGESDKENISDVDLGLQARKPTTKVRIVFSDEDE</sequence>
<dbReference type="AlphaFoldDB" id="A0A9Q5HWM1"/>
<feature type="region of interest" description="Disordered" evidence="5">
    <location>
        <begin position="927"/>
        <end position="974"/>
    </location>
</feature>
<dbReference type="GO" id="GO:0000076">
    <property type="term" value="P:DNA replication checkpoint signaling"/>
    <property type="evidence" value="ECO:0007669"/>
    <property type="project" value="TreeGrafter"/>
</dbReference>
<feature type="region of interest" description="Disordered" evidence="5">
    <location>
        <begin position="1000"/>
        <end position="1169"/>
    </location>
</feature>
<dbReference type="GO" id="GO:0031298">
    <property type="term" value="C:replication fork protection complex"/>
    <property type="evidence" value="ECO:0007669"/>
    <property type="project" value="TreeGrafter"/>
</dbReference>
<evidence type="ECO:0000256" key="5">
    <source>
        <dbReference type="SAM" id="MobiDB-lite"/>
    </source>
</evidence>
<feature type="compositionally biased region" description="Basic residues" evidence="5">
    <location>
        <begin position="933"/>
        <end position="944"/>
    </location>
</feature>
<dbReference type="Pfam" id="PF04821">
    <property type="entry name" value="TIMELESS"/>
    <property type="match status" value="1"/>
</dbReference>
<feature type="region of interest" description="Disordered" evidence="5">
    <location>
        <begin position="592"/>
        <end position="612"/>
    </location>
</feature>
<feature type="compositionally biased region" description="Acidic residues" evidence="5">
    <location>
        <begin position="598"/>
        <end position="612"/>
    </location>
</feature>
<dbReference type="GO" id="GO:0003677">
    <property type="term" value="F:DNA binding"/>
    <property type="evidence" value="ECO:0007669"/>
    <property type="project" value="TreeGrafter"/>
</dbReference>
<feature type="compositionally biased region" description="Polar residues" evidence="5">
    <location>
        <begin position="326"/>
        <end position="336"/>
    </location>
</feature>
<feature type="compositionally biased region" description="Basic residues" evidence="5">
    <location>
        <begin position="1019"/>
        <end position="1028"/>
    </location>
</feature>
<dbReference type="InterPro" id="IPR006906">
    <property type="entry name" value="Timeless_N"/>
</dbReference>
<keyword evidence="3" id="KW-0539">Nucleus</keyword>
<evidence type="ECO:0000313" key="7">
    <source>
        <dbReference type="EMBL" id="OCB87291.1"/>
    </source>
</evidence>
<feature type="compositionally biased region" description="Low complexity" evidence="5">
    <location>
        <begin position="1140"/>
        <end position="1151"/>
    </location>
</feature>
<evidence type="ECO:0000256" key="1">
    <source>
        <dbReference type="ARBA" id="ARBA00004123"/>
    </source>
</evidence>
<organism evidence="7 8">
    <name type="scientific">Sanghuangporus baumii</name>
    <name type="common">Phellinus baumii</name>
    <dbReference type="NCBI Taxonomy" id="108892"/>
    <lineage>
        <taxon>Eukaryota</taxon>
        <taxon>Fungi</taxon>
        <taxon>Dikarya</taxon>
        <taxon>Basidiomycota</taxon>
        <taxon>Agaricomycotina</taxon>
        <taxon>Agaricomycetes</taxon>
        <taxon>Hymenochaetales</taxon>
        <taxon>Hymenochaetaceae</taxon>
        <taxon>Sanghuangporus</taxon>
    </lineage>
</organism>
<comment type="caution">
    <text evidence="7">The sequence shown here is derived from an EMBL/GenBank/DDBJ whole genome shotgun (WGS) entry which is preliminary data.</text>
</comment>
<feature type="compositionally biased region" description="Acidic residues" evidence="5">
    <location>
        <begin position="1078"/>
        <end position="1088"/>
    </location>
</feature>
<protein>
    <submittedName>
        <fullName evidence="7">Timeless-domain-containing protein</fullName>
    </submittedName>
</protein>
<keyword evidence="2" id="KW-0236">DNA replication inhibitor</keyword>
<dbReference type="OrthoDB" id="310853at2759"/>
<dbReference type="GO" id="GO:0006281">
    <property type="term" value="P:DNA repair"/>
    <property type="evidence" value="ECO:0007669"/>
    <property type="project" value="TreeGrafter"/>
</dbReference>
<dbReference type="InterPro" id="IPR044998">
    <property type="entry name" value="Timeless"/>
</dbReference>
<dbReference type="EMBL" id="LNZH02000193">
    <property type="protein sequence ID" value="OCB87291.1"/>
    <property type="molecule type" value="Genomic_DNA"/>
</dbReference>
<reference evidence="7" key="1">
    <citation type="submission" date="2016-06" db="EMBL/GenBank/DDBJ databases">
        <title>Draft Genome sequence of the fungus Inonotus baumii.</title>
        <authorList>
            <person name="Zhu H."/>
            <person name="Lin W."/>
        </authorList>
    </citation>
    <scope>NUCLEOTIDE SEQUENCE</scope>
    <source>
        <strain evidence="7">821</strain>
    </source>
</reference>
<proteinExistence type="predicted"/>
<feature type="domain" description="Timeless N-terminal" evidence="6">
    <location>
        <begin position="44"/>
        <end position="312"/>
    </location>
</feature>
<evidence type="ECO:0000256" key="3">
    <source>
        <dbReference type="ARBA" id="ARBA00023242"/>
    </source>
</evidence>
<evidence type="ECO:0000313" key="8">
    <source>
        <dbReference type="Proteomes" id="UP000757232"/>
    </source>
</evidence>
<gene>
    <name evidence="7" type="ORF">A7U60_g5620</name>
</gene>
<feature type="compositionally biased region" description="Basic and acidic residues" evidence="5">
    <location>
        <begin position="1110"/>
        <end position="1124"/>
    </location>
</feature>
<feature type="compositionally biased region" description="Basic and acidic residues" evidence="5">
    <location>
        <begin position="746"/>
        <end position="766"/>
    </location>
</feature>